<dbReference type="RefSeq" id="WP_339586557.1">
    <property type="nucleotide sequence ID" value="NZ_JBBHJZ010000001.1"/>
</dbReference>
<comment type="caution">
    <text evidence="2">The sequence shown here is derived from an EMBL/GenBank/DDBJ whole genome shotgun (WGS) entry which is preliminary data.</text>
</comment>
<dbReference type="EMBL" id="JBBHJZ010000001">
    <property type="protein sequence ID" value="MEJ5976652.1"/>
    <property type="molecule type" value="Genomic_DNA"/>
</dbReference>
<protein>
    <submittedName>
        <fullName evidence="2">Uncharacterized protein</fullName>
    </submittedName>
</protein>
<evidence type="ECO:0000313" key="3">
    <source>
        <dbReference type="Proteomes" id="UP001361239"/>
    </source>
</evidence>
<reference evidence="2 3" key="1">
    <citation type="submission" date="2024-03" db="EMBL/GenBank/DDBJ databases">
        <authorList>
            <person name="Jo J.-H."/>
        </authorList>
    </citation>
    <scope>NUCLEOTIDE SEQUENCE [LARGE SCALE GENOMIC DNA]</scope>
    <source>
        <strain evidence="2 3">PS1R-30</strain>
    </source>
</reference>
<keyword evidence="3" id="KW-1185">Reference proteome</keyword>
<dbReference type="Proteomes" id="UP001361239">
    <property type="component" value="Unassembled WGS sequence"/>
</dbReference>
<feature type="region of interest" description="Disordered" evidence="1">
    <location>
        <begin position="102"/>
        <end position="129"/>
    </location>
</feature>
<proteinExistence type="predicted"/>
<organism evidence="2 3">
    <name type="scientific">Novosphingobium anseongense</name>
    <dbReference type="NCBI Taxonomy" id="3133436"/>
    <lineage>
        <taxon>Bacteria</taxon>
        <taxon>Pseudomonadati</taxon>
        <taxon>Pseudomonadota</taxon>
        <taxon>Alphaproteobacteria</taxon>
        <taxon>Sphingomonadales</taxon>
        <taxon>Sphingomonadaceae</taxon>
        <taxon>Novosphingobium</taxon>
    </lineage>
</organism>
<accession>A0ABU8RUA5</accession>
<gene>
    <name evidence="2" type="ORF">WG901_08400</name>
</gene>
<name>A0ABU8RUA5_9SPHN</name>
<sequence length="129" mass="14801">MQEARTSRNFLGTGKAHFAFGRPDSSKTATETMHQEKLRACEGAQFFGHLERYSAGWRGFAFAQIECPDRVAKEEPDMFEAETRQEIVTWLTQMALLRGFPTWHNVDGPSPQQRRQNGKLGEMQRVQQP</sequence>
<evidence type="ECO:0000313" key="2">
    <source>
        <dbReference type="EMBL" id="MEJ5976652.1"/>
    </source>
</evidence>
<evidence type="ECO:0000256" key="1">
    <source>
        <dbReference type="SAM" id="MobiDB-lite"/>
    </source>
</evidence>